<dbReference type="Gene3D" id="2.60.200.20">
    <property type="match status" value="2"/>
</dbReference>
<dbReference type="InterPro" id="IPR000253">
    <property type="entry name" value="FHA_dom"/>
</dbReference>
<comment type="caution">
    <text evidence="4">The sequence shown here is derived from an EMBL/GenBank/DDBJ whole genome shotgun (WGS) entry which is preliminary data.</text>
</comment>
<protein>
    <recommendedName>
        <fullName evidence="3">FHA domain-containing protein</fullName>
    </recommendedName>
</protein>
<dbReference type="SUPFAM" id="SSF49879">
    <property type="entry name" value="SMAD/FHA domain"/>
    <property type="match status" value="2"/>
</dbReference>
<evidence type="ECO:0000256" key="1">
    <source>
        <dbReference type="SAM" id="MobiDB-lite"/>
    </source>
</evidence>
<evidence type="ECO:0000256" key="2">
    <source>
        <dbReference type="SAM" id="Phobius"/>
    </source>
</evidence>
<proteinExistence type="predicted"/>
<dbReference type="AlphaFoldDB" id="A0A917CTE6"/>
<reference evidence="4" key="1">
    <citation type="journal article" date="2014" name="Int. J. Syst. Evol. Microbiol.">
        <title>Complete genome sequence of Corynebacterium casei LMG S-19264T (=DSM 44701T), isolated from a smear-ripened cheese.</title>
        <authorList>
            <consortium name="US DOE Joint Genome Institute (JGI-PGF)"/>
            <person name="Walter F."/>
            <person name="Albersmeier A."/>
            <person name="Kalinowski J."/>
            <person name="Ruckert C."/>
        </authorList>
    </citation>
    <scope>NUCLEOTIDE SEQUENCE</scope>
    <source>
        <strain evidence="4">CGMCC 1.12726</strain>
    </source>
</reference>
<feature type="region of interest" description="Disordered" evidence="1">
    <location>
        <begin position="209"/>
        <end position="236"/>
    </location>
</feature>
<accession>A0A917CTE6</accession>
<sequence>MHHVFHIAGHPPVELDRPRMRIGADPGCEIYLPHPQLAPVHAVLHADAQTLWLEPAAAEDGHPVHVNGRRIAAAALLSAGDDIHLGTLALRLQSALKPGDARTDAGRPLNFAGRVVLRVLSGAETGRAYPLVNSLCVGRSTLSEIRIDDPALAERHVLLQRQGNAILVKNLSPVLEMRVDGWVCTEALLQPGSQLGIEQHRFRLEAPQPDLAPSLSDAPDAQEPAPDTAQPAPPEAPPRLFTRAQWLLLASAVAVSGLLILLLTYSP</sequence>
<dbReference type="InterPro" id="IPR032030">
    <property type="entry name" value="YscD_cytoplasmic_dom"/>
</dbReference>
<dbReference type="RefSeq" id="WP_188450129.1">
    <property type="nucleotide sequence ID" value="NZ_BMFO01000004.1"/>
</dbReference>
<keyword evidence="5" id="KW-1185">Reference proteome</keyword>
<feature type="transmembrane region" description="Helical" evidence="2">
    <location>
        <begin position="246"/>
        <end position="265"/>
    </location>
</feature>
<feature type="domain" description="FHA" evidence="3">
    <location>
        <begin position="20"/>
        <end position="71"/>
    </location>
</feature>
<organism evidence="4 5">
    <name type="scientific">Arenimonas maotaiensis</name>
    <dbReference type="NCBI Taxonomy" id="1446479"/>
    <lineage>
        <taxon>Bacteria</taxon>
        <taxon>Pseudomonadati</taxon>
        <taxon>Pseudomonadota</taxon>
        <taxon>Gammaproteobacteria</taxon>
        <taxon>Lysobacterales</taxon>
        <taxon>Lysobacteraceae</taxon>
        <taxon>Arenimonas</taxon>
    </lineage>
</organism>
<keyword evidence="2" id="KW-0472">Membrane</keyword>
<dbReference type="CDD" id="cd00060">
    <property type="entry name" value="FHA"/>
    <property type="match status" value="2"/>
</dbReference>
<dbReference type="EMBL" id="BMFO01000004">
    <property type="protein sequence ID" value="GGF97213.1"/>
    <property type="molecule type" value="Genomic_DNA"/>
</dbReference>
<evidence type="ECO:0000259" key="3">
    <source>
        <dbReference type="PROSITE" id="PS50006"/>
    </source>
</evidence>
<dbReference type="Pfam" id="PF16697">
    <property type="entry name" value="Yop-YscD_cpl"/>
    <property type="match status" value="2"/>
</dbReference>
<gene>
    <name evidence="4" type="ORF">GCM10010960_18660</name>
</gene>
<reference evidence="4" key="2">
    <citation type="submission" date="2020-09" db="EMBL/GenBank/DDBJ databases">
        <authorList>
            <person name="Sun Q."/>
            <person name="Zhou Y."/>
        </authorList>
    </citation>
    <scope>NUCLEOTIDE SEQUENCE</scope>
    <source>
        <strain evidence="4">CGMCC 1.12726</strain>
    </source>
</reference>
<evidence type="ECO:0000313" key="5">
    <source>
        <dbReference type="Proteomes" id="UP000632858"/>
    </source>
</evidence>
<dbReference type="InterPro" id="IPR008984">
    <property type="entry name" value="SMAD_FHA_dom_sf"/>
</dbReference>
<name>A0A917CTE6_9GAMM</name>
<keyword evidence="2" id="KW-0812">Transmembrane</keyword>
<dbReference type="PROSITE" id="PS50006">
    <property type="entry name" value="FHA_DOMAIN"/>
    <property type="match status" value="1"/>
</dbReference>
<dbReference type="Proteomes" id="UP000632858">
    <property type="component" value="Unassembled WGS sequence"/>
</dbReference>
<keyword evidence="2" id="KW-1133">Transmembrane helix</keyword>
<evidence type="ECO:0000313" key="4">
    <source>
        <dbReference type="EMBL" id="GGF97213.1"/>
    </source>
</evidence>